<proteinExistence type="predicted"/>
<protein>
    <submittedName>
        <fullName evidence="1">FlgN protein</fullName>
    </submittedName>
</protein>
<dbReference type="EMBL" id="CM001377">
    <property type="protein sequence ID" value="EHM09857.1"/>
    <property type="molecule type" value="Genomic_DNA"/>
</dbReference>
<dbReference type="eggNOG" id="ENOG50334KZ">
    <property type="taxonomic scope" value="Bacteria"/>
</dbReference>
<accession>H0URA1</accession>
<dbReference type="Proteomes" id="UP000005730">
    <property type="component" value="Chromosome"/>
</dbReference>
<dbReference type="HOGENOM" id="CLU_1764181_0_0_0"/>
<gene>
    <name evidence="1" type="ORF">TheveDRAFT_0700</name>
</gene>
<dbReference type="AlphaFoldDB" id="H0URA1"/>
<dbReference type="GO" id="GO:0044780">
    <property type="term" value="P:bacterial-type flagellum assembly"/>
    <property type="evidence" value="ECO:0007669"/>
    <property type="project" value="InterPro"/>
</dbReference>
<dbReference type="SUPFAM" id="SSF140566">
    <property type="entry name" value="FlgN-like"/>
    <property type="match status" value="1"/>
</dbReference>
<evidence type="ECO:0000313" key="2">
    <source>
        <dbReference type="Proteomes" id="UP000005730"/>
    </source>
</evidence>
<evidence type="ECO:0000313" key="1">
    <source>
        <dbReference type="EMBL" id="EHM09857.1"/>
    </source>
</evidence>
<dbReference type="Gene3D" id="1.20.58.300">
    <property type="entry name" value="FlgN-like"/>
    <property type="match status" value="1"/>
</dbReference>
<dbReference type="STRING" id="926567.TheveDRAFT_0700"/>
<keyword evidence="2" id="KW-1185">Reference proteome</keyword>
<name>H0URA1_9BACT</name>
<organism evidence="1 2">
    <name type="scientific">Thermanaerovibrio velox DSM 12556</name>
    <dbReference type="NCBI Taxonomy" id="926567"/>
    <lineage>
        <taxon>Bacteria</taxon>
        <taxon>Thermotogati</taxon>
        <taxon>Synergistota</taxon>
        <taxon>Synergistia</taxon>
        <taxon>Synergistales</taxon>
        <taxon>Synergistaceae</taxon>
        <taxon>Thermanaerovibrio</taxon>
    </lineage>
</organism>
<sequence>MPLGVLTLRADLGDRLKGEIEGLIDQEIVIYAALGKLVDQEADCVSRRDMDGLMDVLSEKQTYISRQEALLDCWKNVAFSLGVDGGRESAAFWAAIADRVGRKGYDDLVLKVNEVRRMAGTLLDREREVQRELEAHMEEIRSKLMQMRTGRQVLRGYGG</sequence>
<reference evidence="1 2" key="1">
    <citation type="submission" date="2011-10" db="EMBL/GenBank/DDBJ databases">
        <title>The Noncontiguous Finished genome of Thermanaerovibrio velox DSM 12556.</title>
        <authorList>
            <consortium name="US DOE Joint Genome Institute (JGI-PGF)"/>
            <person name="Lucas S."/>
            <person name="Copeland A."/>
            <person name="Lapidus A."/>
            <person name="Glavina del Rio T."/>
            <person name="Dalin E."/>
            <person name="Tice H."/>
            <person name="Bruce D."/>
            <person name="Goodwin L."/>
            <person name="Pitluck S."/>
            <person name="Peters L."/>
            <person name="Mikhailova N."/>
            <person name="Teshima H."/>
            <person name="Kyrpides N."/>
            <person name="Mavromatis K."/>
            <person name="Ivanova N."/>
            <person name="Markowitz V."/>
            <person name="Cheng J.-F."/>
            <person name="Hugenholtz P."/>
            <person name="Woyke T."/>
            <person name="Wu D."/>
            <person name="Spring S."/>
            <person name="Brambilla E.-M."/>
            <person name="Klenk H.-P."/>
            <person name="Eisen J.A."/>
        </authorList>
    </citation>
    <scope>NUCLEOTIDE SEQUENCE [LARGE SCALE GENOMIC DNA]</scope>
    <source>
        <strain evidence="1 2">DSM 12556</strain>
    </source>
</reference>
<dbReference type="InterPro" id="IPR036679">
    <property type="entry name" value="FlgN-like_sf"/>
</dbReference>